<reference evidence="2 3" key="1">
    <citation type="submission" date="2024-09" db="EMBL/GenBank/DDBJ databases">
        <authorList>
            <person name="Sun Q."/>
            <person name="Mori K."/>
        </authorList>
    </citation>
    <scope>NUCLEOTIDE SEQUENCE [LARGE SCALE GENOMIC DNA]</scope>
    <source>
        <strain evidence="2 3">CCM 7765</strain>
    </source>
</reference>
<protein>
    <submittedName>
        <fullName evidence="2">Amidohydrolase</fullName>
        <ecNumber evidence="2">3.5.-.-</ecNumber>
    </submittedName>
</protein>
<dbReference type="EMBL" id="JBHLWO010000002">
    <property type="protein sequence ID" value="MFC0319319.1"/>
    <property type="molecule type" value="Genomic_DNA"/>
</dbReference>
<dbReference type="RefSeq" id="WP_130856031.1">
    <property type="nucleotide sequence ID" value="NZ_JBHLWO010000002.1"/>
</dbReference>
<evidence type="ECO:0000259" key="1">
    <source>
        <dbReference type="Pfam" id="PF07969"/>
    </source>
</evidence>
<dbReference type="Gene3D" id="3.20.20.140">
    <property type="entry name" value="Metal-dependent hydrolases"/>
    <property type="match status" value="1"/>
</dbReference>
<keyword evidence="3" id="KW-1185">Reference proteome</keyword>
<gene>
    <name evidence="2" type="ORF">ACFFI0_13445</name>
</gene>
<keyword evidence="2" id="KW-0378">Hydrolase</keyword>
<dbReference type="PROSITE" id="PS51257">
    <property type="entry name" value="PROKAR_LIPOPROTEIN"/>
    <property type="match status" value="1"/>
</dbReference>
<dbReference type="PANTHER" id="PTHR22642">
    <property type="entry name" value="IMIDAZOLONEPROPIONASE"/>
    <property type="match status" value="1"/>
</dbReference>
<proteinExistence type="predicted"/>
<dbReference type="SUPFAM" id="SSF51556">
    <property type="entry name" value="Metallo-dependent hydrolases"/>
    <property type="match status" value="1"/>
</dbReference>
<dbReference type="Gene3D" id="2.30.40.10">
    <property type="entry name" value="Urease, subunit C, domain 1"/>
    <property type="match status" value="1"/>
</dbReference>
<accession>A0ABV6HL59</accession>
<dbReference type="CDD" id="cd01300">
    <property type="entry name" value="YtcJ_like"/>
    <property type="match status" value="1"/>
</dbReference>
<feature type="domain" description="Amidohydrolase 3" evidence="1">
    <location>
        <begin position="74"/>
        <end position="545"/>
    </location>
</feature>
<dbReference type="GO" id="GO:0016787">
    <property type="term" value="F:hydrolase activity"/>
    <property type="evidence" value="ECO:0007669"/>
    <property type="project" value="UniProtKB-KW"/>
</dbReference>
<evidence type="ECO:0000313" key="3">
    <source>
        <dbReference type="Proteomes" id="UP001589774"/>
    </source>
</evidence>
<dbReference type="InterPro" id="IPR033932">
    <property type="entry name" value="YtcJ-like"/>
</dbReference>
<dbReference type="InterPro" id="IPR013108">
    <property type="entry name" value="Amidohydro_3"/>
</dbReference>
<dbReference type="PANTHER" id="PTHR22642:SF2">
    <property type="entry name" value="PROTEIN LONG AFTER FAR-RED 3"/>
    <property type="match status" value="1"/>
</dbReference>
<name>A0ABV6HL59_9SPHI</name>
<sequence>MKTLISLLLSLSCLSLFIGCKEKERVDLILHHATVYTVDSTFSLQQAFAVKNGKFLDIGSNESILDKYESEHMVDAKNHPVYPGLYDAHCHFFALARGLHQVNLVGASSMKEVIERVKNFQAKFPNDAWILGHGWDQNLWSDKSFPNNKELNAAFPKIPVYLSRIDGHAALANDAALQLAHIPLHGQPTGGLIVKAGNTPTGILIDNAMDLVQQKIPPPSELRLTEFLLEAERACFSVGLTSLADAGLSIEEIDLLKKLYKQNKLKIGEYAMAMLNTGTFKELVKAGVYDRGQLTVRSFKIVADGALGSRGACLLQPYSDASTEQGFLLLKPTTLDTIIRELAQSNFQVNVHAIGDSTNRFILHTFNKYLSENNKKRWRIEHAQIVQPNDYRLFTTANLIPSVQPSHATSDMHWAKDRLGNDRIQYAYAYKQLLQAAGSLALGSDFPVEDINPLYQFHAAVARTDKNGKPVGGFQIENALTREEALKGLTRWAAYACFQDEKKGSIEKGKQADFIQLEKDIMQIPLNEIRNTKVQQTWVAGKRVY</sequence>
<evidence type="ECO:0000313" key="2">
    <source>
        <dbReference type="EMBL" id="MFC0319319.1"/>
    </source>
</evidence>
<dbReference type="Proteomes" id="UP001589774">
    <property type="component" value="Unassembled WGS sequence"/>
</dbReference>
<dbReference type="EC" id="3.5.-.-" evidence="2"/>
<dbReference type="SUPFAM" id="SSF51338">
    <property type="entry name" value="Composite domain of metallo-dependent hydrolases"/>
    <property type="match status" value="1"/>
</dbReference>
<dbReference type="InterPro" id="IPR032466">
    <property type="entry name" value="Metal_Hydrolase"/>
</dbReference>
<dbReference type="InterPro" id="IPR011059">
    <property type="entry name" value="Metal-dep_hydrolase_composite"/>
</dbReference>
<organism evidence="2 3">
    <name type="scientific">Olivibacter oleidegradans</name>
    <dbReference type="NCBI Taxonomy" id="760123"/>
    <lineage>
        <taxon>Bacteria</taxon>
        <taxon>Pseudomonadati</taxon>
        <taxon>Bacteroidota</taxon>
        <taxon>Sphingobacteriia</taxon>
        <taxon>Sphingobacteriales</taxon>
        <taxon>Sphingobacteriaceae</taxon>
        <taxon>Olivibacter</taxon>
    </lineage>
</organism>
<dbReference type="Gene3D" id="3.10.310.70">
    <property type="match status" value="1"/>
</dbReference>
<comment type="caution">
    <text evidence="2">The sequence shown here is derived from an EMBL/GenBank/DDBJ whole genome shotgun (WGS) entry which is preliminary data.</text>
</comment>
<dbReference type="Pfam" id="PF07969">
    <property type="entry name" value="Amidohydro_3"/>
    <property type="match status" value="1"/>
</dbReference>